<comment type="caution">
    <text evidence="2">The sequence shown here is derived from an EMBL/GenBank/DDBJ whole genome shotgun (WGS) entry which is preliminary data.</text>
</comment>
<keyword evidence="1" id="KW-0732">Signal</keyword>
<sequence length="193" mass="20876">MVTKLRMSTLLLAVASLLFTSSIYANSTDTSMQNDITPLADGTTQSNSREFVYQYGENGGLLFSFVMYNYSTMKWSNSPGNFTNFKKSDSILALPAGAGTNVNRCNTQLGITPKTVVGASSEVSLPYWGSYFIDPDSWDAYSGRTSTNQSAGSTFATRYSPFSITFKNQVNALADPSVCMGGGSVQDSYTINH</sequence>
<keyword evidence="3" id="KW-1185">Reference proteome</keyword>
<evidence type="ECO:0000313" key="3">
    <source>
        <dbReference type="Proteomes" id="UP001597169"/>
    </source>
</evidence>
<dbReference type="EMBL" id="JBHTKX010000001">
    <property type="protein sequence ID" value="MFD1128604.1"/>
    <property type="molecule type" value="Genomic_DNA"/>
</dbReference>
<dbReference type="RefSeq" id="WP_251584488.1">
    <property type="nucleotide sequence ID" value="NZ_JBHTKX010000001.1"/>
</dbReference>
<feature type="signal peptide" evidence="1">
    <location>
        <begin position="1"/>
        <end position="25"/>
    </location>
</feature>
<reference evidence="3" key="1">
    <citation type="journal article" date="2019" name="Int. J. Syst. Evol. Microbiol.">
        <title>The Global Catalogue of Microorganisms (GCM) 10K type strain sequencing project: providing services to taxonomists for standard genome sequencing and annotation.</title>
        <authorList>
            <consortium name="The Broad Institute Genomics Platform"/>
            <consortium name="The Broad Institute Genome Sequencing Center for Infectious Disease"/>
            <person name="Wu L."/>
            <person name="Ma J."/>
        </authorList>
    </citation>
    <scope>NUCLEOTIDE SEQUENCE [LARGE SCALE GENOMIC DNA]</scope>
    <source>
        <strain evidence="3">CCUG 53519</strain>
    </source>
</reference>
<evidence type="ECO:0000313" key="2">
    <source>
        <dbReference type="EMBL" id="MFD1128604.1"/>
    </source>
</evidence>
<gene>
    <name evidence="2" type="ORF">ACFQ3J_10500</name>
</gene>
<proteinExistence type="predicted"/>
<dbReference type="Proteomes" id="UP001597169">
    <property type="component" value="Unassembled WGS sequence"/>
</dbReference>
<protein>
    <submittedName>
        <fullName evidence="2">Uncharacterized protein</fullName>
    </submittedName>
</protein>
<evidence type="ECO:0000256" key="1">
    <source>
        <dbReference type="SAM" id="SignalP"/>
    </source>
</evidence>
<feature type="chain" id="PRO_5045457998" evidence="1">
    <location>
        <begin position="26"/>
        <end position="193"/>
    </location>
</feature>
<organism evidence="2 3">
    <name type="scientific">Paenibacillus provencensis</name>
    <dbReference type="NCBI Taxonomy" id="441151"/>
    <lineage>
        <taxon>Bacteria</taxon>
        <taxon>Bacillati</taxon>
        <taxon>Bacillota</taxon>
        <taxon>Bacilli</taxon>
        <taxon>Bacillales</taxon>
        <taxon>Paenibacillaceae</taxon>
        <taxon>Paenibacillus</taxon>
    </lineage>
</organism>
<accession>A0ABW3PNN5</accession>
<name>A0ABW3PNN5_9BACL</name>